<dbReference type="Pfam" id="PF00571">
    <property type="entry name" value="CBS"/>
    <property type="match status" value="1"/>
</dbReference>
<dbReference type="InterPro" id="IPR036318">
    <property type="entry name" value="FAD-bd_PCMH-like_sf"/>
</dbReference>
<keyword evidence="15" id="KW-1185">Reference proteome</keyword>
<dbReference type="InterPro" id="IPR000644">
    <property type="entry name" value="CBS_dom"/>
</dbReference>
<dbReference type="PANTHER" id="PTHR22777">
    <property type="entry name" value="HEMOLYSIN-RELATED"/>
    <property type="match status" value="1"/>
</dbReference>
<dbReference type="SUPFAM" id="SSF54631">
    <property type="entry name" value="CBS-domain pair"/>
    <property type="match status" value="1"/>
</dbReference>
<evidence type="ECO:0000313" key="15">
    <source>
        <dbReference type="Proteomes" id="UP001628220"/>
    </source>
</evidence>
<gene>
    <name evidence="14" type="ORF">Tsumi_10830</name>
</gene>
<dbReference type="SMART" id="SM01091">
    <property type="entry name" value="CorC_HlyC"/>
    <property type="match status" value="1"/>
</dbReference>
<comment type="subcellular location">
    <subcellularLocation>
        <location evidence="1">Cell membrane</location>
        <topology evidence="1">Multi-pass membrane protein</topology>
    </subcellularLocation>
</comment>
<evidence type="ECO:0000256" key="11">
    <source>
        <dbReference type="SAM" id="Phobius"/>
    </source>
</evidence>
<keyword evidence="7 9" id="KW-0129">CBS domain</keyword>
<sequence>MDPESIPLLLSIGNSFANLFAGVTINPFSWQIGISIAVVILLLIISGYMSSSESAFFSLTPQDIHTIRNSNSKTDQTLLSLLGHSEELLATILICNNTVNIAIVLLSNYALTQLFDFGTSQTLSFVVQTIGLTLLLLLFGEIIPKVYATRNPLAFCRFSCVIMAPIVKYLSPLSKSLVKLGTRIERGNGSDSYDISVDDLSKAVELTVESGSEQSDIMEEIVRFYDKRVEDIMAPRIDMANIDYSWSFKAVLDFIVECGYSRIPVYEGTQDNIRGILYIKDCIPYINESDDFEWQNLIRPAFFVPENKKIDDLLEELRAKRIHIAIVVDEYGGTSGLVTMEDILEEIVGDITDEYDEEDLPYTRLADGVYLFDAKTPTNDFCRLLDIDPSIFAEITQEVDTLSGLFLEIKQELPHRGDVVTYKDFTFEVTAVDKRRILQLKITLPASVGIADAK</sequence>
<evidence type="ECO:0000256" key="9">
    <source>
        <dbReference type="PROSITE-ProRule" id="PRU00703"/>
    </source>
</evidence>
<keyword evidence="4 10" id="KW-0812">Transmembrane</keyword>
<dbReference type="InterPro" id="IPR046342">
    <property type="entry name" value="CBS_dom_sf"/>
</dbReference>
<keyword evidence="3" id="KW-1003">Cell membrane</keyword>
<evidence type="ECO:0000256" key="10">
    <source>
        <dbReference type="PROSITE-ProRule" id="PRU01193"/>
    </source>
</evidence>
<feature type="domain" description="CNNM transmembrane" evidence="13">
    <location>
        <begin position="28"/>
        <end position="218"/>
    </location>
</feature>
<dbReference type="Pfam" id="PF03471">
    <property type="entry name" value="CorC_HlyC"/>
    <property type="match status" value="1"/>
</dbReference>
<feature type="domain" description="CBS" evidence="12">
    <location>
        <begin position="233"/>
        <end position="292"/>
    </location>
</feature>
<dbReference type="InterPro" id="IPR002550">
    <property type="entry name" value="CNNM"/>
</dbReference>
<feature type="transmembrane region" description="Helical" evidence="11">
    <location>
        <begin position="6"/>
        <end position="25"/>
    </location>
</feature>
<dbReference type="InterPro" id="IPR016169">
    <property type="entry name" value="FAD-bd_PCMH_sub2"/>
</dbReference>
<evidence type="ECO:0000313" key="14">
    <source>
        <dbReference type="EMBL" id="GAB1251977.1"/>
    </source>
</evidence>
<feature type="transmembrane region" description="Helical" evidence="11">
    <location>
        <begin position="32"/>
        <end position="49"/>
    </location>
</feature>
<evidence type="ECO:0000256" key="6">
    <source>
        <dbReference type="ARBA" id="ARBA00022989"/>
    </source>
</evidence>
<dbReference type="InterPro" id="IPR044751">
    <property type="entry name" value="Ion_transp-like_CBS"/>
</dbReference>
<comment type="similarity">
    <text evidence="2">Belongs to the UPF0053 family.</text>
</comment>
<dbReference type="NCBIfam" id="TIGR03520">
    <property type="entry name" value="GldE"/>
    <property type="match status" value="1"/>
</dbReference>
<evidence type="ECO:0000256" key="3">
    <source>
        <dbReference type="ARBA" id="ARBA00022475"/>
    </source>
</evidence>
<protein>
    <submittedName>
        <fullName evidence="14">Gliding motility-associated protein GldE</fullName>
    </submittedName>
</protein>
<feature type="domain" description="CBS" evidence="12">
    <location>
        <begin position="297"/>
        <end position="354"/>
    </location>
</feature>
<dbReference type="Pfam" id="PF01595">
    <property type="entry name" value="CNNM"/>
    <property type="match status" value="1"/>
</dbReference>
<evidence type="ECO:0000256" key="7">
    <source>
        <dbReference type="ARBA" id="ARBA00023122"/>
    </source>
</evidence>
<organism evidence="14 15">
    <name type="scientific">Porphyromonas miyakawae</name>
    <dbReference type="NCBI Taxonomy" id="3137470"/>
    <lineage>
        <taxon>Bacteria</taxon>
        <taxon>Pseudomonadati</taxon>
        <taxon>Bacteroidota</taxon>
        <taxon>Bacteroidia</taxon>
        <taxon>Bacteroidales</taxon>
        <taxon>Porphyromonadaceae</taxon>
        <taxon>Porphyromonas</taxon>
    </lineage>
</organism>
<keyword evidence="5" id="KW-0677">Repeat</keyword>
<evidence type="ECO:0000259" key="12">
    <source>
        <dbReference type="PROSITE" id="PS51371"/>
    </source>
</evidence>
<comment type="caution">
    <text evidence="14">The sequence shown here is derived from an EMBL/GenBank/DDBJ whole genome shotgun (WGS) entry which is preliminary data.</text>
</comment>
<evidence type="ECO:0000259" key="13">
    <source>
        <dbReference type="PROSITE" id="PS51846"/>
    </source>
</evidence>
<accession>A0ABQ0E2M7</accession>
<keyword evidence="6 10" id="KW-1133">Transmembrane helix</keyword>
<dbReference type="PANTHER" id="PTHR22777:SF32">
    <property type="entry name" value="UPF0053 INNER MEMBRANE PROTEIN YFJD"/>
    <property type="match status" value="1"/>
</dbReference>
<feature type="transmembrane region" description="Helical" evidence="11">
    <location>
        <begin position="88"/>
        <end position="111"/>
    </location>
</feature>
<evidence type="ECO:0000256" key="4">
    <source>
        <dbReference type="ARBA" id="ARBA00022692"/>
    </source>
</evidence>
<dbReference type="Proteomes" id="UP001628220">
    <property type="component" value="Unassembled WGS sequence"/>
</dbReference>
<evidence type="ECO:0000256" key="2">
    <source>
        <dbReference type="ARBA" id="ARBA00006337"/>
    </source>
</evidence>
<dbReference type="EMBL" id="BAAFSF010000004">
    <property type="protein sequence ID" value="GAB1251977.1"/>
    <property type="molecule type" value="Genomic_DNA"/>
</dbReference>
<proteinExistence type="inferred from homology"/>
<dbReference type="InterPro" id="IPR019862">
    <property type="entry name" value="Motility-assoc_prot_GldE"/>
</dbReference>
<dbReference type="CDD" id="cd04590">
    <property type="entry name" value="CBS_pair_CorC_HlyC_assoc"/>
    <property type="match status" value="1"/>
</dbReference>
<dbReference type="SUPFAM" id="SSF56176">
    <property type="entry name" value="FAD-binding/transporter-associated domain-like"/>
    <property type="match status" value="1"/>
</dbReference>
<dbReference type="Gene3D" id="3.10.580.10">
    <property type="entry name" value="CBS-domain"/>
    <property type="match status" value="1"/>
</dbReference>
<dbReference type="Gene3D" id="3.30.465.10">
    <property type="match status" value="1"/>
</dbReference>
<evidence type="ECO:0000256" key="5">
    <source>
        <dbReference type="ARBA" id="ARBA00022737"/>
    </source>
</evidence>
<feature type="transmembrane region" description="Helical" evidence="11">
    <location>
        <begin position="123"/>
        <end position="140"/>
    </location>
</feature>
<dbReference type="PROSITE" id="PS51846">
    <property type="entry name" value="CNNM"/>
    <property type="match status" value="1"/>
</dbReference>
<evidence type="ECO:0000256" key="8">
    <source>
        <dbReference type="ARBA" id="ARBA00023136"/>
    </source>
</evidence>
<dbReference type="PROSITE" id="PS51371">
    <property type="entry name" value="CBS"/>
    <property type="match status" value="2"/>
</dbReference>
<evidence type="ECO:0000256" key="1">
    <source>
        <dbReference type="ARBA" id="ARBA00004651"/>
    </source>
</evidence>
<dbReference type="InterPro" id="IPR005170">
    <property type="entry name" value="Transptr-assoc_dom"/>
</dbReference>
<keyword evidence="8 10" id="KW-0472">Membrane</keyword>
<reference evidence="14 15" key="1">
    <citation type="journal article" date="2025" name="Int. J. Syst. Evol. Microbiol.">
        <title>Desulfovibrio falkowii sp. nov., Porphyromonas miyakawae sp. nov., Mediterraneibacter flintii sp. nov. and Owariibacterium komagatae gen. nov., sp. nov., isolated from human faeces.</title>
        <authorList>
            <person name="Hamaguchi T."/>
            <person name="Ohara M."/>
            <person name="Hisatomi A."/>
            <person name="Sekiguchi K."/>
            <person name="Takeda J.I."/>
            <person name="Ueyama J."/>
            <person name="Ito M."/>
            <person name="Nishiwaki H."/>
            <person name="Ogi T."/>
            <person name="Hirayama M."/>
            <person name="Ohkuma M."/>
            <person name="Sakamoto M."/>
            <person name="Ohno K."/>
        </authorList>
    </citation>
    <scope>NUCLEOTIDE SEQUENCE [LARGE SCALE GENOMIC DNA]</scope>
    <source>
        <strain evidence="14 15">13CB11C</strain>
    </source>
</reference>
<name>A0ABQ0E2M7_9PORP</name>
<dbReference type="RefSeq" id="WP_411915750.1">
    <property type="nucleotide sequence ID" value="NZ_BAAFSF010000004.1"/>
</dbReference>